<evidence type="ECO:0000313" key="5">
    <source>
        <dbReference type="EMBL" id="WAR27261.1"/>
    </source>
</evidence>
<dbReference type="InterPro" id="IPR035979">
    <property type="entry name" value="RBD_domain_sf"/>
</dbReference>
<reference evidence="5" key="1">
    <citation type="submission" date="2022-11" db="EMBL/GenBank/DDBJ databases">
        <title>Centuries of genome instability and evolution in soft-shell clam transmissible cancer (bioRxiv).</title>
        <authorList>
            <person name="Hart S.F.M."/>
            <person name="Yonemitsu M.A."/>
            <person name="Giersch R.M."/>
            <person name="Beal B.F."/>
            <person name="Arriagada G."/>
            <person name="Davis B.W."/>
            <person name="Ostrander E.A."/>
            <person name="Goff S.P."/>
            <person name="Metzger M.J."/>
        </authorList>
    </citation>
    <scope>NUCLEOTIDE SEQUENCE</scope>
    <source>
        <strain evidence="5">MELC-2E11</strain>
        <tissue evidence="5">Siphon/mantle</tissue>
    </source>
</reference>
<evidence type="ECO:0000313" key="6">
    <source>
        <dbReference type="Proteomes" id="UP001164746"/>
    </source>
</evidence>
<dbReference type="EMBL" id="CP111026">
    <property type="protein sequence ID" value="WAR27261.1"/>
    <property type="molecule type" value="Genomic_DNA"/>
</dbReference>
<dbReference type="Pfam" id="PF23267">
    <property type="entry name" value="ENOX1"/>
    <property type="match status" value="1"/>
</dbReference>
<feature type="domain" description="RRM" evidence="4">
    <location>
        <begin position="232"/>
        <end position="305"/>
    </location>
</feature>
<feature type="compositionally biased region" description="Acidic residues" evidence="3">
    <location>
        <begin position="482"/>
        <end position="492"/>
    </location>
</feature>
<gene>
    <name evidence="5" type="ORF">MAR_012965</name>
</gene>
<evidence type="ECO:0000256" key="3">
    <source>
        <dbReference type="SAM" id="MobiDB-lite"/>
    </source>
</evidence>
<sequence>MMEEQDIPSSLTQATKADNCVFTMSLFCLMRAPNASAIASLTTSGLSLLPADIKPAVLSAPITVCNWLMSGTLYNDQGMGAFTAKLLKIPKGDRGDHGQGDDMSMSMQHMPPGGNMDGNMMMQGGFFPMGNMGNMTGMNPMMGNMGMMGQSPDGMMGMGNMQGNMGNMQGNMGNMPGNMMMFGGMPGWDGGPMGEMPMAPMKDIIRKENCVLYPPPSNAPPPTTREQPPGCRTIFVGGLPETCSEDILQEVFSDFGITTSVRKSKKKNFAHVRFEDENSVERALFLSDKDDKANTGRLHVDYAMARDDQYEFECKQRSLMRDMRHRQRLEEERLRPPSPPPVTQYSDYEAQTLHERLKSDEEFIKAAQVLLTWLERGDVNRRNINQFYSMIQCTNSHIRRLLMEKQGHEEELFKMKEKFKNIFEGIIRQFDQIEKIFTLAQKQRNWDHFTKAQRKNVELWLKQAKEIKQSQVDEFLNSRQEDEMEMSDEDDGPSVSKKSKRPDVNEHNTNHYVEMASKLALVNSLKDENEELKCQMEVFKNELAVYQQESTNPGPDREKELKSLQMVMQGMQQQLITARNEMSDFKRKADQERAVLVLEKQGVQEKLDRLMAEKTADKAADKENKEKTDLETLNEKQFEVSKVGDDTISSSGIQFSEKEAKLVGLVCCFLHVHPTGASIDYIWSYLHRLGVSCRVSELETLLEKIPVIFNQEVSGVGATIERRWHFTGYRNLSTSSMIQNDPCMEHEQCI</sequence>
<accession>A0ABY7G2M6</accession>
<name>A0ABY7G2M6_MYAAR</name>
<dbReference type="InterPro" id="IPR038876">
    <property type="entry name" value="ENOX"/>
</dbReference>
<dbReference type="PANTHER" id="PTHR16001">
    <property type="entry name" value="ECTO-NOX DISULFIDE-THIOL EXCHANGER"/>
    <property type="match status" value="1"/>
</dbReference>
<dbReference type="InterPro" id="IPR056611">
    <property type="entry name" value="ENOX1/2_dom"/>
</dbReference>
<evidence type="ECO:0000256" key="1">
    <source>
        <dbReference type="PROSITE-ProRule" id="PRU00176"/>
    </source>
</evidence>
<dbReference type="SUPFAM" id="SSF54928">
    <property type="entry name" value="RNA-binding domain, RBD"/>
    <property type="match status" value="1"/>
</dbReference>
<dbReference type="PANTHER" id="PTHR16001:SF4">
    <property type="entry name" value="ECTO-NOX DISULFIDE-THIOL EXCHANGER 1-LIKE PROTEIN"/>
    <property type="match status" value="1"/>
</dbReference>
<dbReference type="SMART" id="SM00360">
    <property type="entry name" value="RRM"/>
    <property type="match status" value="1"/>
</dbReference>
<dbReference type="Gene3D" id="3.30.70.330">
    <property type="match status" value="1"/>
</dbReference>
<keyword evidence="2" id="KW-0175">Coiled coil</keyword>
<keyword evidence="6" id="KW-1185">Reference proteome</keyword>
<dbReference type="Pfam" id="PF00076">
    <property type="entry name" value="RRM_1"/>
    <property type="match status" value="1"/>
</dbReference>
<proteinExistence type="predicted"/>
<evidence type="ECO:0000259" key="4">
    <source>
        <dbReference type="PROSITE" id="PS50102"/>
    </source>
</evidence>
<organism evidence="5 6">
    <name type="scientific">Mya arenaria</name>
    <name type="common">Soft-shell clam</name>
    <dbReference type="NCBI Taxonomy" id="6604"/>
    <lineage>
        <taxon>Eukaryota</taxon>
        <taxon>Metazoa</taxon>
        <taxon>Spiralia</taxon>
        <taxon>Lophotrochozoa</taxon>
        <taxon>Mollusca</taxon>
        <taxon>Bivalvia</taxon>
        <taxon>Autobranchia</taxon>
        <taxon>Heteroconchia</taxon>
        <taxon>Euheterodonta</taxon>
        <taxon>Imparidentia</taxon>
        <taxon>Neoheterodontei</taxon>
        <taxon>Myida</taxon>
        <taxon>Myoidea</taxon>
        <taxon>Myidae</taxon>
        <taxon>Mya</taxon>
    </lineage>
</organism>
<protein>
    <submittedName>
        <fullName evidence="5">ENOX1-like protein</fullName>
    </submittedName>
</protein>
<feature type="region of interest" description="Disordered" evidence="3">
    <location>
        <begin position="478"/>
        <end position="509"/>
    </location>
</feature>
<dbReference type="InterPro" id="IPR012677">
    <property type="entry name" value="Nucleotide-bd_a/b_plait_sf"/>
</dbReference>
<dbReference type="InterPro" id="IPR000504">
    <property type="entry name" value="RRM_dom"/>
</dbReference>
<dbReference type="PROSITE" id="PS50102">
    <property type="entry name" value="RRM"/>
    <property type="match status" value="1"/>
</dbReference>
<feature type="coiled-coil region" evidence="2">
    <location>
        <begin position="515"/>
        <end position="588"/>
    </location>
</feature>
<evidence type="ECO:0000256" key="2">
    <source>
        <dbReference type="SAM" id="Coils"/>
    </source>
</evidence>
<dbReference type="Proteomes" id="UP001164746">
    <property type="component" value="Chromosome 15"/>
</dbReference>
<keyword evidence="1" id="KW-0694">RNA-binding</keyword>